<reference evidence="1" key="2">
    <citation type="submission" date="2013-09" db="EMBL/GenBank/DDBJ databases">
        <title>Draft genome sequence of Anaerotruncus colihominis(DSM 17241).</title>
        <authorList>
            <person name="Sudarsanam P."/>
            <person name="Ley R."/>
            <person name="Guruge J."/>
            <person name="Turnbaugh P.J."/>
            <person name="Mahowald M."/>
            <person name="Liep D."/>
            <person name="Gordon J."/>
        </authorList>
    </citation>
    <scope>NUCLEOTIDE SEQUENCE</scope>
    <source>
        <strain evidence="1">DSM 17241</strain>
    </source>
</reference>
<dbReference type="EMBL" id="ABGD02000024">
    <property type="protein sequence ID" value="EDS10269.1"/>
    <property type="molecule type" value="Genomic_DNA"/>
</dbReference>
<organism evidence="1 2">
    <name type="scientific">Anaerotruncus colihominis DSM 17241</name>
    <dbReference type="NCBI Taxonomy" id="445972"/>
    <lineage>
        <taxon>Bacteria</taxon>
        <taxon>Bacillati</taxon>
        <taxon>Bacillota</taxon>
        <taxon>Clostridia</taxon>
        <taxon>Eubacteriales</taxon>
        <taxon>Oscillospiraceae</taxon>
        <taxon>Anaerotruncus</taxon>
    </lineage>
</organism>
<keyword evidence="2" id="KW-1185">Reference proteome</keyword>
<evidence type="ECO:0000313" key="2">
    <source>
        <dbReference type="Proteomes" id="UP000003803"/>
    </source>
</evidence>
<name>B0PE80_9FIRM</name>
<evidence type="ECO:0000313" key="1">
    <source>
        <dbReference type="EMBL" id="EDS10269.1"/>
    </source>
</evidence>
<dbReference type="Proteomes" id="UP000003803">
    <property type="component" value="Unassembled WGS sequence"/>
</dbReference>
<reference evidence="1" key="1">
    <citation type="submission" date="2007-11" db="EMBL/GenBank/DDBJ databases">
        <authorList>
            <person name="Fulton L."/>
            <person name="Clifton S."/>
            <person name="Fulton B."/>
            <person name="Xu J."/>
            <person name="Minx P."/>
            <person name="Pepin K.H."/>
            <person name="Johnson M."/>
            <person name="Thiruvilangam P."/>
            <person name="Bhonagiri V."/>
            <person name="Nash W.E."/>
            <person name="Mardis E.R."/>
            <person name="Wilson R.K."/>
        </authorList>
    </citation>
    <scope>NUCLEOTIDE SEQUENCE [LARGE SCALE GENOMIC DNA]</scope>
    <source>
        <strain evidence="1">DSM 17241</strain>
    </source>
</reference>
<sequence length="51" mass="6164">MKLFIDLWRCSMEDFVVRVKHLLAMCDDEQKKIVYKYIEDALNELKSCTHN</sequence>
<dbReference type="AlphaFoldDB" id="B0PE80"/>
<accession>B0PE80</accession>
<protein>
    <submittedName>
        <fullName evidence="1">Uncharacterized protein</fullName>
    </submittedName>
</protein>
<gene>
    <name evidence="1" type="ORF">ANACOL_02869</name>
</gene>
<comment type="caution">
    <text evidence="1">The sequence shown here is derived from an EMBL/GenBank/DDBJ whole genome shotgun (WGS) entry which is preliminary data.</text>
</comment>
<dbReference type="HOGENOM" id="CLU_3094900_0_0_9"/>
<proteinExistence type="predicted"/>